<keyword evidence="2 3" id="KW-0472">Membrane</keyword>
<comment type="similarity">
    <text evidence="1 2">Belongs to the BioY family.</text>
</comment>
<organism evidence="4 5">
    <name type="scientific">Cellulomonas chengniuliangii</name>
    <dbReference type="NCBI Taxonomy" id="2968084"/>
    <lineage>
        <taxon>Bacteria</taxon>
        <taxon>Bacillati</taxon>
        <taxon>Actinomycetota</taxon>
        <taxon>Actinomycetes</taxon>
        <taxon>Micrococcales</taxon>
        <taxon>Cellulomonadaceae</taxon>
        <taxon>Cellulomonas</taxon>
    </lineage>
</organism>
<keyword evidence="2" id="KW-0813">Transport</keyword>
<keyword evidence="3" id="KW-0812">Transmembrane</keyword>
<protein>
    <recommendedName>
        <fullName evidence="2">Biotin transporter</fullName>
    </recommendedName>
</protein>
<reference evidence="4 5" key="1">
    <citation type="submission" date="2022-07" db="EMBL/GenBank/DDBJ databases">
        <title>Novel species in genus cellulomonas.</title>
        <authorList>
            <person name="Ye L."/>
        </authorList>
    </citation>
    <scope>NUCLEOTIDE SEQUENCE [LARGE SCALE GENOMIC DNA]</scope>
    <source>
        <strain evidence="5">zg-Y338</strain>
    </source>
</reference>
<dbReference type="Proteomes" id="UP001316189">
    <property type="component" value="Chromosome"/>
</dbReference>
<feature type="transmembrane region" description="Helical" evidence="3">
    <location>
        <begin position="113"/>
        <end position="131"/>
    </location>
</feature>
<evidence type="ECO:0000256" key="2">
    <source>
        <dbReference type="PIRNR" id="PIRNR016661"/>
    </source>
</evidence>
<keyword evidence="5" id="KW-1185">Reference proteome</keyword>
<feature type="transmembrane region" description="Helical" evidence="3">
    <location>
        <begin position="82"/>
        <end position="101"/>
    </location>
</feature>
<evidence type="ECO:0000313" key="5">
    <source>
        <dbReference type="Proteomes" id="UP001316189"/>
    </source>
</evidence>
<dbReference type="RefSeq" id="WP_227569374.1">
    <property type="nucleotide sequence ID" value="NZ_CP101988.1"/>
</dbReference>
<sequence>MSDAPLDPLAVPAERGAAPVALPVERASVAADVALIATFAAFIAVCAVLPAIPVAGMAVPITLQTFGVMLAGLVLGPRRGALAVLLYLAVGLAGLPVFAQGTGGLAVLGKPSAGYLLAFPLAALLAGLLVAPARRLLGGSAATWAATRVPGLAGRERPLRSTLGYLAVFGSAAAASLLLVHPIGITVMGWRLDMSAGEAIAAGATFLPGDVIKNLLAALVATAVFRAFPDLLRHRR</sequence>
<dbReference type="PANTHER" id="PTHR34295:SF1">
    <property type="entry name" value="BIOTIN TRANSPORTER BIOY"/>
    <property type="match status" value="1"/>
</dbReference>
<dbReference type="PANTHER" id="PTHR34295">
    <property type="entry name" value="BIOTIN TRANSPORTER BIOY"/>
    <property type="match status" value="1"/>
</dbReference>
<keyword evidence="3" id="KW-1133">Transmembrane helix</keyword>
<accession>A0ABY5KWI9</accession>
<comment type="subcellular location">
    <subcellularLocation>
        <location evidence="2">Cell membrane</location>
        <topology evidence="2">Multi-pass membrane protein</topology>
    </subcellularLocation>
</comment>
<dbReference type="Gene3D" id="1.10.1760.20">
    <property type="match status" value="1"/>
</dbReference>
<keyword evidence="2" id="KW-1003">Cell membrane</keyword>
<feature type="transmembrane region" description="Helical" evidence="3">
    <location>
        <begin position="33"/>
        <end position="52"/>
    </location>
</feature>
<proteinExistence type="inferred from homology"/>
<evidence type="ECO:0000256" key="1">
    <source>
        <dbReference type="ARBA" id="ARBA00010692"/>
    </source>
</evidence>
<dbReference type="Pfam" id="PF02632">
    <property type="entry name" value="BioY"/>
    <property type="match status" value="1"/>
</dbReference>
<dbReference type="EMBL" id="CP101988">
    <property type="protein sequence ID" value="UUI74049.1"/>
    <property type="molecule type" value="Genomic_DNA"/>
</dbReference>
<feature type="transmembrane region" description="Helical" evidence="3">
    <location>
        <begin position="165"/>
        <end position="191"/>
    </location>
</feature>
<feature type="transmembrane region" description="Helical" evidence="3">
    <location>
        <begin position="211"/>
        <end position="228"/>
    </location>
</feature>
<dbReference type="InterPro" id="IPR003784">
    <property type="entry name" value="BioY"/>
</dbReference>
<gene>
    <name evidence="4" type="ORF">NP064_09365</name>
</gene>
<dbReference type="PIRSF" id="PIRSF016661">
    <property type="entry name" value="BioY"/>
    <property type="match status" value="1"/>
</dbReference>
<feature type="transmembrane region" description="Helical" evidence="3">
    <location>
        <begin position="58"/>
        <end position="75"/>
    </location>
</feature>
<evidence type="ECO:0000313" key="4">
    <source>
        <dbReference type="EMBL" id="UUI74049.1"/>
    </source>
</evidence>
<name>A0ABY5KWI9_9CELL</name>
<evidence type="ECO:0000256" key="3">
    <source>
        <dbReference type="SAM" id="Phobius"/>
    </source>
</evidence>